<dbReference type="InterPro" id="IPR029048">
    <property type="entry name" value="HSP70_C_sf"/>
</dbReference>
<dbReference type="Gene3D" id="1.25.40.20">
    <property type="entry name" value="Ankyrin repeat-containing domain"/>
    <property type="match status" value="1"/>
</dbReference>
<feature type="repeat" description="ANK" evidence="1">
    <location>
        <begin position="68"/>
        <end position="100"/>
    </location>
</feature>
<feature type="repeat" description="ANK" evidence="1">
    <location>
        <begin position="101"/>
        <end position="133"/>
    </location>
</feature>
<name>A0AAD1SWP9_PELCU</name>
<accession>A0AAD1SWP9</accession>
<evidence type="ECO:0000313" key="2">
    <source>
        <dbReference type="EMBL" id="CAH2311848.1"/>
    </source>
</evidence>
<dbReference type="SMART" id="SM00248">
    <property type="entry name" value="ANK"/>
    <property type="match status" value="2"/>
</dbReference>
<dbReference type="InterPro" id="IPR036770">
    <property type="entry name" value="Ankyrin_rpt-contain_sf"/>
</dbReference>
<keyword evidence="3" id="KW-1185">Reference proteome</keyword>
<dbReference type="AlphaFoldDB" id="A0AAD1SWP9"/>
<protein>
    <submittedName>
        <fullName evidence="2">Ankyrin repeat domain-containing 45 isoform X1</fullName>
    </submittedName>
</protein>
<proteinExistence type="predicted"/>
<organism evidence="2 3">
    <name type="scientific">Pelobates cultripes</name>
    <name type="common">Western spadefoot toad</name>
    <dbReference type="NCBI Taxonomy" id="61616"/>
    <lineage>
        <taxon>Eukaryota</taxon>
        <taxon>Metazoa</taxon>
        <taxon>Chordata</taxon>
        <taxon>Craniata</taxon>
        <taxon>Vertebrata</taxon>
        <taxon>Euteleostomi</taxon>
        <taxon>Amphibia</taxon>
        <taxon>Batrachia</taxon>
        <taxon>Anura</taxon>
        <taxon>Pelobatoidea</taxon>
        <taxon>Pelobatidae</taxon>
        <taxon>Pelobates</taxon>
    </lineage>
</organism>
<evidence type="ECO:0000313" key="3">
    <source>
        <dbReference type="Proteomes" id="UP001295444"/>
    </source>
</evidence>
<dbReference type="EMBL" id="OW240919">
    <property type="protein sequence ID" value="CAH2311848.1"/>
    <property type="molecule type" value="Genomic_DNA"/>
</dbReference>
<dbReference type="SUPFAM" id="SSF100934">
    <property type="entry name" value="Heat shock protein 70kD (HSP70), C-terminal subdomain"/>
    <property type="match status" value="1"/>
</dbReference>
<reference evidence="2" key="1">
    <citation type="submission" date="2022-03" db="EMBL/GenBank/DDBJ databases">
        <authorList>
            <person name="Alioto T."/>
            <person name="Alioto T."/>
            <person name="Gomez Garrido J."/>
        </authorList>
    </citation>
    <scope>NUCLEOTIDE SEQUENCE</scope>
</reference>
<dbReference type="Pfam" id="PF12796">
    <property type="entry name" value="Ank_2"/>
    <property type="match status" value="1"/>
</dbReference>
<dbReference type="Gene3D" id="1.20.1270.10">
    <property type="match status" value="1"/>
</dbReference>
<dbReference type="Proteomes" id="UP001295444">
    <property type="component" value="Chromosome 08"/>
</dbReference>
<dbReference type="InterPro" id="IPR002110">
    <property type="entry name" value="Ankyrin_rpt"/>
</dbReference>
<dbReference type="PANTHER" id="PTHR22677">
    <property type="entry name" value="ANKYRIN REPEAT DOMAIN-CONTAINING PROTEIN 60"/>
    <property type="match status" value="1"/>
</dbReference>
<dbReference type="InterPro" id="IPR039323">
    <property type="entry name" value="ANKRD_45/46/60"/>
</dbReference>
<dbReference type="PROSITE" id="PS50297">
    <property type="entry name" value="ANK_REP_REGION"/>
    <property type="match status" value="2"/>
</dbReference>
<gene>
    <name evidence="2" type="ORF">PECUL_23A019271</name>
</gene>
<keyword evidence="1" id="KW-0040">ANK repeat</keyword>
<dbReference type="PANTHER" id="PTHR22677:SF4">
    <property type="entry name" value="USHER SYNDROME TYPE-1G PROTEIN-LIKE PROTEIN"/>
    <property type="match status" value="1"/>
</dbReference>
<sequence length="244" mass="27247">METRLSSFATCFSSYVLQEEMESFVPAVNPVMRCALEGDIPVLQSIFKDAAGTQNEQASQWLLEQDMLGRNALFFACIAGHDEIVKELVKNGANVKQKTARGYSPLHCSAAWGQLEVLKALVDLGSDIMAVNFLGEKACDIASRYNKTECSDFLTWAEAKLSLKAYILLIQQTMADPEKIPGKLRKDQKLQINSACKTKSEWLEYTKNPSTQDFMEQKQQLEATVQGIFAKLNTPRAENVKPKP</sequence>
<dbReference type="PROSITE" id="PS50088">
    <property type="entry name" value="ANK_REPEAT"/>
    <property type="match status" value="2"/>
</dbReference>
<evidence type="ECO:0000256" key="1">
    <source>
        <dbReference type="PROSITE-ProRule" id="PRU00023"/>
    </source>
</evidence>
<dbReference type="SUPFAM" id="SSF48403">
    <property type="entry name" value="Ankyrin repeat"/>
    <property type="match status" value="1"/>
</dbReference>